<comment type="caution">
    <text evidence="1">The sequence shown here is derived from an EMBL/GenBank/DDBJ whole genome shotgun (WGS) entry which is preliminary data.</text>
</comment>
<reference evidence="1" key="2">
    <citation type="submission" date="2021-09" db="EMBL/GenBank/DDBJ databases">
        <authorList>
            <person name="Gilroy R."/>
        </authorList>
    </citation>
    <scope>NUCLEOTIDE SEQUENCE</scope>
    <source>
        <strain evidence="1">ChiGjej5B5-7349</strain>
    </source>
</reference>
<sequence>MNAFSRTTTTLVGIAVPGVLIAVTAFVSPLPSGSGSRGPEQIRLPATPITALCPGPLDLTAEEAVDTDEDFEASDAPATVARAVSVTTTAPDGSDGAGGITATVVDGDEQFRTDPGEPFVTGADGMGAPVVYEGEPAGESPVHMSAVQTASAEDGDYAGLSALACATPVTRAVFSGASTLTGEDSRLLIGNPTDAPVTVRVSLTGESGPLEVAGQDELTVQPRSMRTVVLGALAQEAAVLGAEVTAEDGRITTVLQRTRRDGLTPLGIEHAAPEAPAAARTVVPIATGGQARLRVSNPTDRAVSAQLGAHAADGPMQLANGSVAVPAHGTAEVDLGEISPGDVVLDADGELTASVSVTVDTPEGEDIAQYPGVEAVGAARLLTLPTDEVGNPLEGDIAIAAGEGSVEIVPVLGDGQRGEPQAYDLEADRAIVLGLADFPDARALEVRGTEGDAFATVGVRTESGASGVTLPAAPEGIGYRDVRLER</sequence>
<evidence type="ECO:0000313" key="1">
    <source>
        <dbReference type="EMBL" id="HJG79268.1"/>
    </source>
</evidence>
<dbReference type="AlphaFoldDB" id="A0A921MC21"/>
<gene>
    <name evidence="1" type="ORF">K8V08_02520</name>
</gene>
<accession>A0A921MC21</accession>
<reference evidence="1" key="1">
    <citation type="journal article" date="2021" name="PeerJ">
        <title>Extensive microbial diversity within the chicken gut microbiome revealed by metagenomics and culture.</title>
        <authorList>
            <person name="Gilroy R."/>
            <person name="Ravi A."/>
            <person name="Getino M."/>
            <person name="Pursley I."/>
            <person name="Horton D.L."/>
            <person name="Alikhan N.F."/>
            <person name="Baker D."/>
            <person name="Gharbi K."/>
            <person name="Hall N."/>
            <person name="Watson M."/>
            <person name="Adriaenssens E.M."/>
            <person name="Foster-Nyarko E."/>
            <person name="Jarju S."/>
            <person name="Secka A."/>
            <person name="Antonio M."/>
            <person name="Oren A."/>
            <person name="Chaudhuri R.R."/>
            <person name="La Ragione R."/>
            <person name="Hildebrand F."/>
            <person name="Pallen M.J."/>
        </authorList>
    </citation>
    <scope>NUCLEOTIDE SEQUENCE</scope>
    <source>
        <strain evidence="1">ChiGjej5B5-7349</strain>
    </source>
</reference>
<dbReference type="Pfam" id="PF18986">
    <property type="entry name" value="DUF5719"/>
    <property type="match status" value="1"/>
</dbReference>
<name>A0A921MC21_9MICO</name>
<protein>
    <submittedName>
        <fullName evidence="1">DUF5719 family protein</fullName>
    </submittedName>
</protein>
<proteinExistence type="predicted"/>
<dbReference type="EMBL" id="DYUK01000061">
    <property type="protein sequence ID" value="HJG79268.1"/>
    <property type="molecule type" value="Genomic_DNA"/>
</dbReference>
<organism evidence="1 2">
    <name type="scientific">Brevibacterium senegalense</name>
    <dbReference type="NCBI Taxonomy" id="1033736"/>
    <lineage>
        <taxon>Bacteria</taxon>
        <taxon>Bacillati</taxon>
        <taxon>Actinomycetota</taxon>
        <taxon>Actinomycetes</taxon>
        <taxon>Micrococcales</taxon>
        <taxon>Brevibacteriaceae</taxon>
        <taxon>Brevibacterium</taxon>
    </lineage>
</organism>
<dbReference type="Proteomes" id="UP000784435">
    <property type="component" value="Unassembled WGS sequence"/>
</dbReference>
<dbReference type="InterPro" id="IPR043777">
    <property type="entry name" value="DUF5719"/>
</dbReference>
<evidence type="ECO:0000313" key="2">
    <source>
        <dbReference type="Proteomes" id="UP000784435"/>
    </source>
</evidence>